<keyword evidence="1 2" id="KW-0443">Lipid metabolism</keyword>
<evidence type="ECO:0000256" key="1">
    <source>
        <dbReference type="ARBA" id="ARBA00023098"/>
    </source>
</evidence>
<dbReference type="STRING" id="196164.gene:10741662"/>
<dbReference type="Pfam" id="PF01734">
    <property type="entry name" value="Patatin"/>
    <property type="match status" value="1"/>
</dbReference>
<feature type="active site" description="Nucleophile" evidence="2">
    <location>
        <position position="77"/>
    </location>
</feature>
<name>Q8FQ79_COREF</name>
<dbReference type="Proteomes" id="UP000001409">
    <property type="component" value="Chromosome"/>
</dbReference>
<dbReference type="InterPro" id="IPR045943">
    <property type="entry name" value="DUF6363"/>
</dbReference>
<proteinExistence type="predicted"/>
<dbReference type="InterPro" id="IPR016035">
    <property type="entry name" value="Acyl_Trfase/lysoPLipase"/>
</dbReference>
<dbReference type="PROSITE" id="PS51635">
    <property type="entry name" value="PNPLA"/>
    <property type="match status" value="1"/>
</dbReference>
<dbReference type="GO" id="GO:0016787">
    <property type="term" value="F:hydrolase activity"/>
    <property type="evidence" value="ECO:0007669"/>
    <property type="project" value="UniProtKB-UniRule"/>
</dbReference>
<dbReference type="HOGENOM" id="CLU_048271_1_1_11"/>
<feature type="domain" description="PNPLA" evidence="3">
    <location>
        <begin position="44"/>
        <end position="220"/>
    </location>
</feature>
<feature type="short sequence motif" description="GXSXG" evidence="2">
    <location>
        <begin position="75"/>
        <end position="79"/>
    </location>
</feature>
<keyword evidence="2" id="KW-0378">Hydrolase</keyword>
<dbReference type="Gene3D" id="3.40.1090.10">
    <property type="entry name" value="Cytosolic phospholipase A2 catalytic domain"/>
    <property type="match status" value="2"/>
</dbReference>
<dbReference type="InterPro" id="IPR037483">
    <property type="entry name" value="YjjU-like"/>
</dbReference>
<comment type="caution">
    <text evidence="2">Lacks conserved residue(s) required for the propagation of feature annotation.</text>
</comment>
<dbReference type="KEGG" id="cef:CE1254"/>
<organism evidence="4 5">
    <name type="scientific">Corynebacterium efficiens (strain DSM 44549 / YS-314 / AJ 12310 / JCM 11189 / NBRC 100395)</name>
    <dbReference type="NCBI Taxonomy" id="196164"/>
    <lineage>
        <taxon>Bacteria</taxon>
        <taxon>Bacillati</taxon>
        <taxon>Actinomycetota</taxon>
        <taxon>Actinomycetes</taxon>
        <taxon>Mycobacteriales</taxon>
        <taxon>Corynebacteriaceae</taxon>
        <taxon>Corynebacterium</taxon>
    </lineage>
</organism>
<feature type="active site" description="Proton acceptor" evidence="2">
    <location>
        <position position="202"/>
    </location>
</feature>
<evidence type="ECO:0000313" key="4">
    <source>
        <dbReference type="EMBL" id="BAC18064.1"/>
    </source>
</evidence>
<evidence type="ECO:0000256" key="2">
    <source>
        <dbReference type="PROSITE-ProRule" id="PRU01161"/>
    </source>
</evidence>
<protein>
    <recommendedName>
        <fullName evidence="3">PNPLA domain-containing protein</fullName>
    </recommendedName>
</protein>
<dbReference type="EMBL" id="BA000035">
    <property type="protein sequence ID" value="BAC18064.1"/>
    <property type="molecule type" value="Genomic_DNA"/>
</dbReference>
<dbReference type="SUPFAM" id="SSF52151">
    <property type="entry name" value="FabD/lysophospholipase-like"/>
    <property type="match status" value="1"/>
</dbReference>
<reference evidence="4 5" key="1">
    <citation type="journal article" date="2003" name="Genome Res.">
        <title>Comparative complete genome sequence analysis of the amino acid replacements responsible for the thermostability of Corynebacterium efficiens.</title>
        <authorList>
            <person name="Nishio Y."/>
            <person name="Nakamura Y."/>
            <person name="Kawarabayasi Y."/>
            <person name="Usuda Y."/>
            <person name="Kimura E."/>
            <person name="Sugimoto S."/>
            <person name="Matsui K."/>
            <person name="Yamagishi A."/>
            <person name="Kikuchi H."/>
            <person name="Ikeo K."/>
            <person name="Gojobori T."/>
        </authorList>
    </citation>
    <scope>NUCLEOTIDE SEQUENCE [LARGE SCALE GENOMIC DNA]</scope>
    <source>
        <strain evidence="5">DSM 44549 / YS-314 / AJ 12310 / JCM 11189 / NBRC 100395</strain>
    </source>
</reference>
<keyword evidence="2" id="KW-0442">Lipid degradation</keyword>
<dbReference type="AlphaFoldDB" id="Q8FQ79"/>
<keyword evidence="5" id="KW-1185">Reference proteome</keyword>
<evidence type="ECO:0000259" key="3">
    <source>
        <dbReference type="PROSITE" id="PS51635"/>
    </source>
</evidence>
<sequence>MFLWSTAQFSACRLSFGCPVGGGGARRLILMSLSSPQYFPEVALIIEGGGTRNAYTAAVVDQLIAHDIHVGWVGGVSAGSSHTVNYLSGDRFRTKASFVDFAADRRHSGIRPFLRGKGYFHAEHMYEIAPGADQQHPYDFETFTNNPTPFQISAVRADTGETVYWGRESATELSQLMKRVRASSTMPGFMPIPVIDGTPYVDGAIGETGGLMLQPALDAGFERFLVLSSRPRDYWRSEFTRPGLLTAVLRRYPAVAQATLSRPARYNETKQRILDLEKAGQAYVFFSEDMAIQNTEINLGKLRATFDAGMRQTRRDWPAIMEFLRG</sequence>
<accession>Q8FQ79</accession>
<dbReference type="GO" id="GO:0016042">
    <property type="term" value="P:lipid catabolic process"/>
    <property type="evidence" value="ECO:0007669"/>
    <property type="project" value="UniProtKB-UniRule"/>
</dbReference>
<dbReference type="CDD" id="cd07208">
    <property type="entry name" value="Pat_hypo_Ecoli_yjju_like"/>
    <property type="match status" value="1"/>
</dbReference>
<feature type="short sequence motif" description="DGA/G" evidence="2">
    <location>
        <begin position="202"/>
        <end position="204"/>
    </location>
</feature>
<evidence type="ECO:0000313" key="5">
    <source>
        <dbReference type="Proteomes" id="UP000001409"/>
    </source>
</evidence>
<dbReference type="eggNOG" id="COG4667">
    <property type="taxonomic scope" value="Bacteria"/>
</dbReference>
<dbReference type="InterPro" id="IPR002641">
    <property type="entry name" value="PNPLA_dom"/>
</dbReference>
<dbReference type="Pfam" id="PF19890">
    <property type="entry name" value="DUF6363"/>
    <property type="match status" value="1"/>
</dbReference>